<dbReference type="GO" id="GO:0097193">
    <property type="term" value="P:intrinsic apoptotic signaling pathway"/>
    <property type="evidence" value="ECO:0007669"/>
    <property type="project" value="InterPro"/>
</dbReference>
<dbReference type="Proteomes" id="UP000242180">
    <property type="component" value="Unassembled WGS sequence"/>
</dbReference>
<keyword evidence="3" id="KW-0999">Mitochondrion inner membrane</keyword>
<reference evidence="7 8" key="1">
    <citation type="submission" date="2016-07" db="EMBL/GenBank/DDBJ databases">
        <title>Pervasive Adenine N6-methylation of Active Genes in Fungi.</title>
        <authorList>
            <consortium name="DOE Joint Genome Institute"/>
            <person name="Mondo S.J."/>
            <person name="Dannebaum R.O."/>
            <person name="Kuo R.C."/>
            <person name="Labutti K."/>
            <person name="Haridas S."/>
            <person name="Kuo A."/>
            <person name="Salamov A."/>
            <person name="Ahrendt S.R."/>
            <person name="Lipzen A."/>
            <person name="Sullivan W."/>
            <person name="Andreopoulos W.B."/>
            <person name="Clum A."/>
            <person name="Lindquist E."/>
            <person name="Daum C."/>
            <person name="Ramamoorthy G.K."/>
            <person name="Gryganskyi A."/>
            <person name="Culley D."/>
            <person name="Magnuson J.K."/>
            <person name="James T.Y."/>
            <person name="O'Malley M.A."/>
            <person name="Stajich J.E."/>
            <person name="Spatafora J.W."/>
            <person name="Visel A."/>
            <person name="Grigoriev I.V."/>
        </authorList>
    </citation>
    <scope>NUCLEOTIDE SEQUENCE [LARGE SCALE GENOMIC DNA]</scope>
    <source>
        <strain evidence="7 8">NRRL 2496</strain>
    </source>
</reference>
<accession>A0A1X2HN21</accession>
<keyword evidence="8" id="KW-1185">Reference proteome</keyword>
<dbReference type="InterPro" id="IPR018796">
    <property type="entry name" value="COA8"/>
</dbReference>
<dbReference type="AlphaFoldDB" id="A0A1X2HN21"/>
<dbReference type="PANTHER" id="PTHR31107">
    <property type="entry name" value="APOPTOGENIC PROTEIN 1, MITOCHONDRIAL"/>
    <property type="match status" value="1"/>
</dbReference>
<keyword evidence="4" id="KW-0809">Transit peptide</keyword>
<evidence type="ECO:0000256" key="6">
    <source>
        <dbReference type="ARBA" id="ARBA00023136"/>
    </source>
</evidence>
<name>A0A1X2HN21_SYNRA</name>
<sequence length="88" mass="10605">MFLEAKASYEQKLEEQGHEVTAEALSVFYKDFLDKSYERQMEYNRTWWRLNLSMLYPGCKAAIRRLLRKNEPLPTVSRVSYWDKSFES</sequence>
<dbReference type="GO" id="GO:0005743">
    <property type="term" value="C:mitochondrial inner membrane"/>
    <property type="evidence" value="ECO:0007669"/>
    <property type="project" value="UniProtKB-SubCell"/>
</dbReference>
<dbReference type="STRING" id="13706.A0A1X2HN21"/>
<proteinExistence type="inferred from homology"/>
<evidence type="ECO:0000256" key="4">
    <source>
        <dbReference type="ARBA" id="ARBA00022946"/>
    </source>
</evidence>
<evidence type="ECO:0000256" key="5">
    <source>
        <dbReference type="ARBA" id="ARBA00023128"/>
    </source>
</evidence>
<dbReference type="PANTHER" id="PTHR31107:SF2">
    <property type="entry name" value="CYTOCHROME C OXIDASE ASSEMBLY FACTOR 8"/>
    <property type="match status" value="1"/>
</dbReference>
<keyword evidence="5" id="KW-0496">Mitochondrion</keyword>
<organism evidence="7 8">
    <name type="scientific">Syncephalastrum racemosum</name>
    <name type="common">Filamentous fungus</name>
    <dbReference type="NCBI Taxonomy" id="13706"/>
    <lineage>
        <taxon>Eukaryota</taxon>
        <taxon>Fungi</taxon>
        <taxon>Fungi incertae sedis</taxon>
        <taxon>Mucoromycota</taxon>
        <taxon>Mucoromycotina</taxon>
        <taxon>Mucoromycetes</taxon>
        <taxon>Mucorales</taxon>
        <taxon>Syncephalastraceae</taxon>
        <taxon>Syncephalastrum</taxon>
    </lineage>
</organism>
<evidence type="ECO:0000256" key="1">
    <source>
        <dbReference type="ARBA" id="ARBA00004443"/>
    </source>
</evidence>
<evidence type="ECO:0000313" key="8">
    <source>
        <dbReference type="Proteomes" id="UP000242180"/>
    </source>
</evidence>
<dbReference type="OrthoDB" id="6246201at2759"/>
<keyword evidence="6" id="KW-0472">Membrane</keyword>
<evidence type="ECO:0000256" key="2">
    <source>
        <dbReference type="ARBA" id="ARBA00005453"/>
    </source>
</evidence>
<dbReference type="Pfam" id="PF10231">
    <property type="entry name" value="COA8"/>
    <property type="match status" value="1"/>
</dbReference>
<protein>
    <submittedName>
        <fullName evidence="7">Uncharacterized protein</fullName>
    </submittedName>
</protein>
<dbReference type="InParanoid" id="A0A1X2HN21"/>
<evidence type="ECO:0000256" key="3">
    <source>
        <dbReference type="ARBA" id="ARBA00022792"/>
    </source>
</evidence>
<dbReference type="EMBL" id="MCGN01000002">
    <property type="protein sequence ID" value="ORZ00784.1"/>
    <property type="molecule type" value="Genomic_DNA"/>
</dbReference>
<evidence type="ECO:0000313" key="7">
    <source>
        <dbReference type="EMBL" id="ORZ00784.1"/>
    </source>
</evidence>
<comment type="caution">
    <text evidence="7">The sequence shown here is derived from an EMBL/GenBank/DDBJ whole genome shotgun (WGS) entry which is preliminary data.</text>
</comment>
<gene>
    <name evidence="7" type="ORF">BCR43DRAFT_435023</name>
</gene>
<comment type="subcellular location">
    <subcellularLocation>
        <location evidence="1">Mitochondrion inner membrane</location>
        <topology evidence="1">Peripheral membrane protein</topology>
        <orientation evidence="1">Matrix side</orientation>
    </subcellularLocation>
</comment>
<comment type="similarity">
    <text evidence="2">Belongs to the COA8 family.</text>
</comment>
<dbReference type="OMA" id="WKMNIAQ"/>